<dbReference type="PRINTS" id="PR00141">
    <property type="entry name" value="PROTEASOME"/>
</dbReference>
<keyword evidence="8" id="KW-0647">Proteasome</keyword>
<dbReference type="Gramene" id="Bra022650.1">
    <property type="protein sequence ID" value="Bra022650.1-P"/>
    <property type="gene ID" value="Bra022650"/>
</dbReference>
<evidence type="ECO:0000256" key="4">
    <source>
        <dbReference type="ARBA" id="ARBA00022490"/>
    </source>
</evidence>
<dbReference type="EnsemblPlants" id="Bra022650.1">
    <property type="protein sequence ID" value="Bra022650.1-P"/>
    <property type="gene ID" value="Bra022650"/>
</dbReference>
<dbReference type="PANTHER" id="PTHR32194:SF3">
    <property type="entry name" value="PROTEASOME SUBUNIT BETA"/>
    <property type="match status" value="1"/>
</dbReference>
<reference evidence="10 11" key="1">
    <citation type="journal article" date="2011" name="Nat. Genet.">
        <title>The genome of the mesopolyploid crop species Brassica rapa.</title>
        <authorList>
            <consortium name="Brassica rapa Genome Sequencing Project Consortium"/>
            <person name="Wang X."/>
            <person name="Wang H."/>
            <person name="Wang J."/>
            <person name="Sun R."/>
            <person name="Wu J."/>
            <person name="Liu S."/>
            <person name="Bai Y."/>
            <person name="Mun J.H."/>
            <person name="Bancroft I."/>
            <person name="Cheng F."/>
            <person name="Huang S."/>
            <person name="Li X."/>
            <person name="Hua W."/>
            <person name="Wang J."/>
            <person name="Wang X."/>
            <person name="Freeling M."/>
            <person name="Pires J.C."/>
            <person name="Paterson A.H."/>
            <person name="Chalhoub B."/>
            <person name="Wang B."/>
            <person name="Hayward A."/>
            <person name="Sharpe A.G."/>
            <person name="Park B.S."/>
            <person name="Weisshaar B."/>
            <person name="Liu B."/>
            <person name="Li B."/>
            <person name="Liu B."/>
            <person name="Tong C."/>
            <person name="Song C."/>
            <person name="Duran C."/>
            <person name="Peng C."/>
            <person name="Geng C."/>
            <person name="Koh C."/>
            <person name="Lin C."/>
            <person name="Edwards D."/>
            <person name="Mu D."/>
            <person name="Shen D."/>
            <person name="Soumpourou E."/>
            <person name="Li F."/>
            <person name="Fraser F."/>
            <person name="Conant G."/>
            <person name="Lassalle G."/>
            <person name="King G.J."/>
            <person name="Bonnema G."/>
            <person name="Tang H."/>
            <person name="Wang H."/>
            <person name="Belcram H."/>
            <person name="Zhou H."/>
            <person name="Hirakawa H."/>
            <person name="Abe H."/>
            <person name="Guo H."/>
            <person name="Wang H."/>
            <person name="Jin H."/>
            <person name="Parkin I.A."/>
            <person name="Batley J."/>
            <person name="Kim J.S."/>
            <person name="Just J."/>
            <person name="Li J."/>
            <person name="Xu J."/>
            <person name="Deng J."/>
            <person name="Kim J.A."/>
            <person name="Li J."/>
            <person name="Yu J."/>
            <person name="Meng J."/>
            <person name="Wang J."/>
            <person name="Min J."/>
            <person name="Poulain J."/>
            <person name="Wang J."/>
            <person name="Hatakeyama K."/>
            <person name="Wu K."/>
            <person name="Wang L."/>
            <person name="Fang L."/>
            <person name="Trick M."/>
            <person name="Links M.G."/>
            <person name="Zhao M."/>
            <person name="Jin M."/>
            <person name="Ramchiary N."/>
            <person name="Drou N."/>
            <person name="Berkman P.J."/>
            <person name="Cai Q."/>
            <person name="Huang Q."/>
            <person name="Li R."/>
            <person name="Tabata S."/>
            <person name="Cheng S."/>
            <person name="Zhang S."/>
            <person name="Zhang S."/>
            <person name="Huang S."/>
            <person name="Sato S."/>
            <person name="Sun S."/>
            <person name="Kwon S.J."/>
            <person name="Choi S.R."/>
            <person name="Lee T.H."/>
            <person name="Fan W."/>
            <person name="Zhao X."/>
            <person name="Tan X."/>
            <person name="Xu X."/>
            <person name="Wang Y."/>
            <person name="Qiu Y."/>
            <person name="Yin Y."/>
            <person name="Li Y."/>
            <person name="Du Y."/>
            <person name="Liao Y."/>
            <person name="Lim Y."/>
            <person name="Narusaka Y."/>
            <person name="Wang Y."/>
            <person name="Wang Z."/>
            <person name="Li Z."/>
            <person name="Wang Z."/>
            <person name="Xiong Z."/>
            <person name="Zhang Z."/>
        </authorList>
    </citation>
    <scope>NUCLEOTIDE SEQUENCE [LARGE SCALE GENOMIC DNA]</scope>
    <source>
        <strain evidence="10 11">cv. Chiifu-401-42</strain>
    </source>
</reference>
<dbReference type="InterPro" id="IPR001353">
    <property type="entry name" value="Proteasome_sua/b"/>
</dbReference>
<name>M4E1K0_BRACM</name>
<dbReference type="EC" id="3.4.25.1" evidence="3"/>
<evidence type="ECO:0000256" key="9">
    <source>
        <dbReference type="ARBA" id="ARBA00023145"/>
    </source>
</evidence>
<comment type="subcellular location">
    <subcellularLocation>
        <location evidence="2">Nucleus</location>
    </subcellularLocation>
</comment>
<keyword evidence="9" id="KW-0865">Zymogen</keyword>
<evidence type="ECO:0000313" key="10">
    <source>
        <dbReference type="EnsemblPlants" id="Bra022650.1-P"/>
    </source>
</evidence>
<protein>
    <recommendedName>
        <fullName evidence="3">proteasome endopeptidase complex</fullName>
        <ecNumber evidence="3">3.4.25.1</ecNumber>
    </recommendedName>
</protein>
<evidence type="ECO:0000256" key="2">
    <source>
        <dbReference type="ARBA" id="ARBA00004123"/>
    </source>
</evidence>
<dbReference type="GO" id="GO:0051603">
    <property type="term" value="P:proteolysis involved in protein catabolic process"/>
    <property type="evidence" value="ECO:0007669"/>
    <property type="project" value="InterPro"/>
</dbReference>
<reference evidence="10" key="3">
    <citation type="submission" date="2023-03" db="UniProtKB">
        <authorList>
            <consortium name="EnsemblPlants"/>
        </authorList>
    </citation>
    <scope>IDENTIFICATION</scope>
    <source>
        <strain evidence="10">cv. Chiifu-401-42</strain>
    </source>
</reference>
<keyword evidence="11" id="KW-1185">Reference proteome</keyword>
<accession>M4E1K0</accession>
<evidence type="ECO:0000256" key="5">
    <source>
        <dbReference type="ARBA" id="ARBA00022670"/>
    </source>
</evidence>
<reference evidence="10 11" key="2">
    <citation type="journal article" date="2018" name="Hortic Res">
        <title>Improved Brassica rapa reference genome by single-molecule sequencing and chromosome conformation capture technologies.</title>
        <authorList>
            <person name="Zhang L."/>
            <person name="Cai X."/>
            <person name="Wu J."/>
            <person name="Liu M."/>
            <person name="Grob S."/>
            <person name="Cheng F."/>
            <person name="Liang J."/>
            <person name="Cai C."/>
            <person name="Liu Z."/>
            <person name="Liu B."/>
            <person name="Wang F."/>
            <person name="Li S."/>
            <person name="Liu F."/>
            <person name="Li X."/>
            <person name="Cheng L."/>
            <person name="Yang W."/>
            <person name="Li M.H."/>
            <person name="Grossniklaus U."/>
            <person name="Zheng H."/>
            <person name="Wang X."/>
        </authorList>
    </citation>
    <scope>NUCLEOTIDE SEQUENCE [LARGE SCALE GENOMIC DNA]</scope>
    <source>
        <strain evidence="10 11">cv. Chiifu-401-42</strain>
    </source>
</reference>
<sequence length="109" mass="11644">MKLDTSGFETSMPTIGFGSSNDMLDGFSTVPSFDLPRTTDGPGLYYVDNEGRRLKGDRFSVGSGSPYAYGVLDSGYKFDMSVEEASELARRSIYHATFRDGASGGVASG</sequence>
<dbReference type="PANTHER" id="PTHR32194">
    <property type="entry name" value="METALLOPROTEASE TLDD"/>
    <property type="match status" value="1"/>
</dbReference>
<dbReference type="Proteomes" id="UP000011750">
    <property type="component" value="Chromosome A02"/>
</dbReference>
<comment type="catalytic activity">
    <reaction evidence="1">
        <text>Cleavage of peptide bonds with very broad specificity.</text>
        <dbReference type="EC" id="3.4.25.1"/>
    </reaction>
</comment>
<organism evidence="10 11">
    <name type="scientific">Brassica campestris</name>
    <name type="common">Field mustard</name>
    <dbReference type="NCBI Taxonomy" id="3711"/>
    <lineage>
        <taxon>Eukaryota</taxon>
        <taxon>Viridiplantae</taxon>
        <taxon>Streptophyta</taxon>
        <taxon>Embryophyta</taxon>
        <taxon>Tracheophyta</taxon>
        <taxon>Spermatophyta</taxon>
        <taxon>Magnoliopsida</taxon>
        <taxon>eudicotyledons</taxon>
        <taxon>Gunneridae</taxon>
        <taxon>Pentapetalae</taxon>
        <taxon>rosids</taxon>
        <taxon>malvids</taxon>
        <taxon>Brassicales</taxon>
        <taxon>Brassicaceae</taxon>
        <taxon>Brassiceae</taxon>
        <taxon>Brassica</taxon>
    </lineage>
</organism>
<dbReference type="InterPro" id="IPR029055">
    <property type="entry name" value="Ntn_hydrolases_N"/>
</dbReference>
<evidence type="ECO:0000256" key="7">
    <source>
        <dbReference type="ARBA" id="ARBA00022801"/>
    </source>
</evidence>
<evidence type="ECO:0000313" key="11">
    <source>
        <dbReference type="Proteomes" id="UP000011750"/>
    </source>
</evidence>
<dbReference type="Pfam" id="PF00227">
    <property type="entry name" value="Proteasome"/>
    <property type="match status" value="1"/>
</dbReference>
<keyword evidence="5" id="KW-0645">Protease</keyword>
<dbReference type="eggNOG" id="KOG0175">
    <property type="taxonomic scope" value="Eukaryota"/>
</dbReference>
<dbReference type="GO" id="GO:0005839">
    <property type="term" value="C:proteasome core complex"/>
    <property type="evidence" value="ECO:0007669"/>
    <property type="project" value="InterPro"/>
</dbReference>
<dbReference type="AlphaFoldDB" id="M4E1K0"/>
<dbReference type="Gene3D" id="3.60.20.10">
    <property type="entry name" value="Glutamine Phosphoribosylpyrophosphate, subunit 1, domain 1"/>
    <property type="match status" value="1"/>
</dbReference>
<evidence type="ECO:0000256" key="1">
    <source>
        <dbReference type="ARBA" id="ARBA00001198"/>
    </source>
</evidence>
<keyword evidence="4" id="KW-0963">Cytoplasm</keyword>
<evidence type="ECO:0000256" key="3">
    <source>
        <dbReference type="ARBA" id="ARBA00012039"/>
    </source>
</evidence>
<dbReference type="SUPFAM" id="SSF56235">
    <property type="entry name" value="N-terminal nucleophile aminohydrolases (Ntn hydrolases)"/>
    <property type="match status" value="1"/>
</dbReference>
<keyword evidence="7" id="KW-0378">Hydrolase</keyword>
<proteinExistence type="predicted"/>
<dbReference type="InterPro" id="IPR023333">
    <property type="entry name" value="Proteasome_suB-type"/>
</dbReference>
<dbReference type="HOGENOM" id="CLU_2187626_0_0_1"/>
<dbReference type="GO" id="GO:0005634">
    <property type="term" value="C:nucleus"/>
    <property type="evidence" value="ECO:0007669"/>
    <property type="project" value="UniProtKB-SubCell"/>
</dbReference>
<evidence type="ECO:0000256" key="8">
    <source>
        <dbReference type="ARBA" id="ARBA00022942"/>
    </source>
</evidence>
<keyword evidence="6" id="KW-0888">Threonine protease</keyword>
<evidence type="ECO:0000256" key="6">
    <source>
        <dbReference type="ARBA" id="ARBA00022698"/>
    </source>
</evidence>
<dbReference type="STRING" id="51351.M4E1K0"/>
<dbReference type="InterPro" id="IPR000243">
    <property type="entry name" value="Pept_T1A_subB"/>
</dbReference>
<dbReference type="GO" id="GO:0004298">
    <property type="term" value="F:threonine-type endopeptidase activity"/>
    <property type="evidence" value="ECO:0007669"/>
    <property type="project" value="UniProtKB-KW"/>
</dbReference>
<dbReference type="InParanoid" id="M4E1K0"/>